<accession>A0AAX0ZE88</accession>
<dbReference type="RefSeq" id="WP_037576166.1">
    <property type="nucleotide sequence ID" value="NZ_CP133240.1"/>
</dbReference>
<dbReference type="AlphaFoldDB" id="A0AAX0ZE88"/>
<dbReference type="GO" id="GO:0000150">
    <property type="term" value="F:DNA strand exchange activity"/>
    <property type="evidence" value="ECO:0007669"/>
    <property type="project" value="InterPro"/>
</dbReference>
<evidence type="ECO:0000313" key="1">
    <source>
        <dbReference type="EMBL" id="PTG25511.1"/>
    </source>
</evidence>
<dbReference type="Proteomes" id="UP000242144">
    <property type="component" value="Unassembled WGS sequence"/>
</dbReference>
<dbReference type="GO" id="GO:0003677">
    <property type="term" value="F:DNA binding"/>
    <property type="evidence" value="ECO:0007669"/>
    <property type="project" value="InterPro"/>
</dbReference>
<sequence>MNIGITLVRNSVPMIAYYKNKLKEHGCDETYVYYCDAFYELFTIDDLEFVKALTPGDTVTTVELTTLCNSVETFEQLLRMFQRRNIHFKVLDHKFDFSPEDLTDSVIEELIGYFESEYQQYGFIVDEQLVDFGRYRFTPTEVEEISELLEQQSLTSLAQETEIPKTTLETFLSLYKEHQLYAS</sequence>
<dbReference type="EMBL" id="PZCM01000020">
    <property type="protein sequence ID" value="PTG25511.1"/>
    <property type="molecule type" value="Genomic_DNA"/>
</dbReference>
<keyword evidence="3" id="KW-1185">Reference proteome</keyword>
<dbReference type="EMBL" id="PZAO01000033">
    <property type="protein sequence ID" value="PTG68200.1"/>
    <property type="molecule type" value="Genomic_DNA"/>
</dbReference>
<evidence type="ECO:0000313" key="2">
    <source>
        <dbReference type="EMBL" id="PTG68200.1"/>
    </source>
</evidence>
<evidence type="ECO:0000313" key="4">
    <source>
        <dbReference type="Proteomes" id="UP000242144"/>
    </source>
</evidence>
<proteinExistence type="predicted"/>
<gene>
    <name evidence="1" type="ORF">BU638_10775</name>
    <name evidence="2" type="ORF">BU676_10615</name>
</gene>
<evidence type="ECO:0000313" key="3">
    <source>
        <dbReference type="Proteomes" id="UP000242008"/>
    </source>
</evidence>
<name>A0AAX0ZE88_STACR</name>
<protein>
    <submittedName>
        <fullName evidence="1">Uncharacterized protein</fullName>
    </submittedName>
</protein>
<dbReference type="SUPFAM" id="SSF53041">
    <property type="entry name" value="Resolvase-like"/>
    <property type="match status" value="1"/>
</dbReference>
<comment type="caution">
    <text evidence="1">The sequence shown here is derived from an EMBL/GenBank/DDBJ whole genome shotgun (WGS) entry which is preliminary data.</text>
</comment>
<organism evidence="1 4">
    <name type="scientific">Staphylococcus chromogenes</name>
    <name type="common">Staphylococcus hyicus subsp. chromogenes</name>
    <dbReference type="NCBI Taxonomy" id="46126"/>
    <lineage>
        <taxon>Bacteria</taxon>
        <taxon>Bacillati</taxon>
        <taxon>Bacillota</taxon>
        <taxon>Bacilli</taxon>
        <taxon>Bacillales</taxon>
        <taxon>Staphylococcaceae</taxon>
        <taxon>Staphylococcus</taxon>
    </lineage>
</organism>
<reference evidence="1" key="2">
    <citation type="submission" date="2018-03" db="EMBL/GenBank/DDBJ databases">
        <authorList>
            <person name="Naushad S."/>
        </authorList>
    </citation>
    <scope>NUCLEOTIDE SEQUENCE</scope>
    <source>
        <strain evidence="1">SNUC 105</strain>
        <strain evidence="2">SNUC 1363</strain>
    </source>
</reference>
<reference evidence="3 4" key="1">
    <citation type="journal article" date="2016" name="Front. Microbiol.">
        <title>Comprehensive Phylogenetic Analysis of Bovine Non-aureus Staphylococci Species Based on Whole-Genome Sequencing.</title>
        <authorList>
            <person name="Naushad S."/>
            <person name="Barkema H.W."/>
            <person name="Luby C."/>
            <person name="Condas L.A."/>
            <person name="Nobrega D.B."/>
            <person name="Carson D.A."/>
            <person name="De Buck J."/>
        </authorList>
    </citation>
    <scope>NUCLEOTIDE SEQUENCE [LARGE SCALE GENOMIC DNA]</scope>
    <source>
        <strain evidence="1 4">SNUC 105</strain>
        <strain evidence="2 3">SNUC 1363</strain>
    </source>
</reference>
<dbReference type="Proteomes" id="UP000242008">
    <property type="component" value="Unassembled WGS sequence"/>
</dbReference>
<dbReference type="InterPro" id="IPR036162">
    <property type="entry name" value="Resolvase-like_N_sf"/>
</dbReference>